<feature type="binding site" evidence="11">
    <location>
        <position position="105"/>
    </location>
    <ligand>
        <name>Zn(2+)</name>
        <dbReference type="ChEBI" id="CHEBI:29105"/>
    </ligand>
</feature>
<keyword evidence="12" id="KW-0408">Iron</keyword>
<comment type="subunit">
    <text evidence="3">Homodimer.</text>
</comment>
<evidence type="ECO:0000256" key="5">
    <source>
        <dbReference type="ARBA" id="ARBA00022491"/>
    </source>
</evidence>
<evidence type="ECO:0000256" key="1">
    <source>
        <dbReference type="ARBA" id="ARBA00004496"/>
    </source>
</evidence>
<keyword evidence="10" id="KW-0804">Transcription</keyword>
<accession>A0A7H2BM03</accession>
<evidence type="ECO:0000256" key="12">
    <source>
        <dbReference type="PIRSR" id="PIRSR602481-2"/>
    </source>
</evidence>
<evidence type="ECO:0000313" key="15">
    <source>
        <dbReference type="Proteomes" id="UP000516421"/>
    </source>
</evidence>
<dbReference type="PANTHER" id="PTHR33202:SF2">
    <property type="entry name" value="FERRIC UPTAKE REGULATION PROTEIN"/>
    <property type="match status" value="1"/>
</dbReference>
<dbReference type="EMBL" id="CP061538">
    <property type="protein sequence ID" value="QNV40699.1"/>
    <property type="molecule type" value="Genomic_DNA"/>
</dbReference>
<dbReference type="InterPro" id="IPR002481">
    <property type="entry name" value="FUR"/>
</dbReference>
<keyword evidence="9" id="KW-0238">DNA-binding</keyword>
<name>A0A7H2BM03_9MICC</name>
<comment type="cofactor">
    <cofactor evidence="12">
        <name>Mn(2+)</name>
        <dbReference type="ChEBI" id="CHEBI:29035"/>
    </cofactor>
    <cofactor evidence="12">
        <name>Fe(2+)</name>
        <dbReference type="ChEBI" id="CHEBI:29033"/>
    </cofactor>
    <text evidence="12">Binds 1 Mn(2+) or Fe(2+) ion per subunit.</text>
</comment>
<feature type="binding site" evidence="11">
    <location>
        <position position="142"/>
    </location>
    <ligand>
        <name>Zn(2+)</name>
        <dbReference type="ChEBI" id="CHEBI:29105"/>
    </ligand>
</feature>
<evidence type="ECO:0000256" key="6">
    <source>
        <dbReference type="ARBA" id="ARBA00022723"/>
    </source>
</evidence>
<evidence type="ECO:0000256" key="2">
    <source>
        <dbReference type="ARBA" id="ARBA00007957"/>
    </source>
</evidence>
<dbReference type="GO" id="GO:0000976">
    <property type="term" value="F:transcription cis-regulatory region binding"/>
    <property type="evidence" value="ECO:0007669"/>
    <property type="project" value="TreeGrafter"/>
</dbReference>
<evidence type="ECO:0000256" key="10">
    <source>
        <dbReference type="ARBA" id="ARBA00023163"/>
    </source>
</evidence>
<keyword evidence="15" id="KW-1185">Reference proteome</keyword>
<dbReference type="GO" id="GO:0008270">
    <property type="term" value="F:zinc ion binding"/>
    <property type="evidence" value="ECO:0007669"/>
    <property type="project" value="TreeGrafter"/>
</dbReference>
<comment type="similarity">
    <text evidence="2">Belongs to the Fur family.</text>
</comment>
<dbReference type="Pfam" id="PF01475">
    <property type="entry name" value="FUR"/>
    <property type="match status" value="1"/>
</dbReference>
<dbReference type="InterPro" id="IPR036390">
    <property type="entry name" value="WH_DNA-bd_sf"/>
</dbReference>
<dbReference type="InterPro" id="IPR043135">
    <property type="entry name" value="Fur_C"/>
</dbReference>
<proteinExistence type="inferred from homology"/>
<organism evidence="14 15">
    <name type="scientific">Rothia amarae</name>
    <dbReference type="NCBI Taxonomy" id="169480"/>
    <lineage>
        <taxon>Bacteria</taxon>
        <taxon>Bacillati</taxon>
        <taxon>Actinomycetota</taxon>
        <taxon>Actinomycetes</taxon>
        <taxon>Micrococcales</taxon>
        <taxon>Micrococcaceae</taxon>
        <taxon>Rothia</taxon>
    </lineage>
</organism>
<feature type="binding site" evidence="12">
    <location>
        <position position="134"/>
    </location>
    <ligand>
        <name>Fe cation</name>
        <dbReference type="ChEBI" id="CHEBI:24875"/>
    </ligand>
</feature>
<dbReference type="PANTHER" id="PTHR33202">
    <property type="entry name" value="ZINC UPTAKE REGULATION PROTEIN"/>
    <property type="match status" value="1"/>
</dbReference>
<dbReference type="SUPFAM" id="SSF46785">
    <property type="entry name" value="Winged helix' DNA-binding domain"/>
    <property type="match status" value="1"/>
</dbReference>
<feature type="binding site" evidence="12">
    <location>
        <position position="117"/>
    </location>
    <ligand>
        <name>Fe cation</name>
        <dbReference type="ChEBI" id="CHEBI:24875"/>
    </ligand>
</feature>
<feature type="binding site" evidence="11">
    <location>
        <position position="145"/>
    </location>
    <ligand>
        <name>Zn(2+)</name>
        <dbReference type="ChEBI" id="CHEBI:29105"/>
    </ligand>
</feature>
<dbReference type="InterPro" id="IPR036388">
    <property type="entry name" value="WH-like_DNA-bd_sf"/>
</dbReference>
<keyword evidence="5" id="KW-0678">Repressor</keyword>
<keyword evidence="7 11" id="KW-0862">Zinc</keyword>
<dbReference type="CDD" id="cd07153">
    <property type="entry name" value="Fur_like"/>
    <property type="match status" value="1"/>
</dbReference>
<comment type="subcellular location">
    <subcellularLocation>
        <location evidence="1">Cytoplasm</location>
    </subcellularLocation>
</comment>
<dbReference type="GO" id="GO:0005829">
    <property type="term" value="C:cytosol"/>
    <property type="evidence" value="ECO:0007669"/>
    <property type="project" value="TreeGrafter"/>
</dbReference>
<feature type="binding site" evidence="11">
    <location>
        <position position="102"/>
    </location>
    <ligand>
        <name>Zn(2+)</name>
        <dbReference type="ChEBI" id="CHEBI:29105"/>
    </ligand>
</feature>
<dbReference type="GO" id="GO:1900376">
    <property type="term" value="P:regulation of secondary metabolite biosynthetic process"/>
    <property type="evidence" value="ECO:0007669"/>
    <property type="project" value="TreeGrafter"/>
</dbReference>
<keyword evidence="6 11" id="KW-0479">Metal-binding</keyword>
<reference evidence="14 15" key="1">
    <citation type="submission" date="2020-09" db="EMBL/GenBank/DDBJ databases">
        <title>Investigation of environmental microbe.</title>
        <authorList>
            <person name="Ou Y."/>
            <person name="Kang Q."/>
        </authorList>
    </citation>
    <scope>NUCLEOTIDE SEQUENCE [LARGE SCALE GENOMIC DNA]</scope>
    <source>
        <strain evidence="14 15">KJZ-9</strain>
    </source>
</reference>
<keyword evidence="8" id="KW-0805">Transcription regulation</keyword>
<evidence type="ECO:0000256" key="9">
    <source>
        <dbReference type="ARBA" id="ARBA00023125"/>
    </source>
</evidence>
<evidence type="ECO:0000256" key="7">
    <source>
        <dbReference type="ARBA" id="ARBA00022833"/>
    </source>
</evidence>
<evidence type="ECO:0000256" key="3">
    <source>
        <dbReference type="ARBA" id="ARBA00011738"/>
    </source>
</evidence>
<evidence type="ECO:0000256" key="11">
    <source>
        <dbReference type="PIRSR" id="PIRSR602481-1"/>
    </source>
</evidence>
<evidence type="ECO:0000256" key="13">
    <source>
        <dbReference type="SAM" id="MobiDB-lite"/>
    </source>
</evidence>
<dbReference type="GO" id="GO:0045892">
    <property type="term" value="P:negative regulation of DNA-templated transcription"/>
    <property type="evidence" value="ECO:0007669"/>
    <property type="project" value="TreeGrafter"/>
</dbReference>
<dbReference type="AlphaFoldDB" id="A0A7H2BM03"/>
<dbReference type="Proteomes" id="UP000516421">
    <property type="component" value="Chromosome"/>
</dbReference>
<sequence>MYVVPKDSFVASTQGSSPKPEIRNTKQRRTVKSTIEGLEDFISAQDLHLLMVNRGESVSLATTYRILQSMAEQGEVDVLKTEDGEAIYRQCAVEHHHHHLLCRNCGAAEELEVPDLESWAHEIGEKFGFADINHVIEVTGICADCQKRAKTTH</sequence>
<protein>
    <submittedName>
        <fullName evidence="14">Transcriptional repressor</fullName>
    </submittedName>
</protein>
<dbReference type="GO" id="GO:0003700">
    <property type="term" value="F:DNA-binding transcription factor activity"/>
    <property type="evidence" value="ECO:0007669"/>
    <property type="project" value="InterPro"/>
</dbReference>
<dbReference type="Gene3D" id="1.10.10.10">
    <property type="entry name" value="Winged helix-like DNA-binding domain superfamily/Winged helix DNA-binding domain"/>
    <property type="match status" value="1"/>
</dbReference>
<dbReference type="Gene3D" id="3.30.1490.190">
    <property type="match status" value="1"/>
</dbReference>
<feature type="binding site" evidence="12">
    <location>
        <position position="96"/>
    </location>
    <ligand>
        <name>Fe cation</name>
        <dbReference type="ChEBI" id="CHEBI:24875"/>
    </ligand>
</feature>
<comment type="cofactor">
    <cofactor evidence="11">
        <name>Zn(2+)</name>
        <dbReference type="ChEBI" id="CHEBI:29105"/>
    </cofactor>
    <text evidence="11">Binds 1 zinc ion per subunit.</text>
</comment>
<evidence type="ECO:0000313" key="14">
    <source>
        <dbReference type="EMBL" id="QNV40699.1"/>
    </source>
</evidence>
<dbReference type="KEGG" id="rama:IDM48_04675"/>
<gene>
    <name evidence="14" type="ORF">IDM48_04675</name>
</gene>
<evidence type="ECO:0000256" key="8">
    <source>
        <dbReference type="ARBA" id="ARBA00023015"/>
    </source>
</evidence>
<keyword evidence="4" id="KW-0963">Cytoplasm</keyword>
<feature type="region of interest" description="Disordered" evidence="13">
    <location>
        <begin position="1"/>
        <end position="28"/>
    </location>
</feature>
<evidence type="ECO:0000256" key="4">
    <source>
        <dbReference type="ARBA" id="ARBA00022490"/>
    </source>
</evidence>